<feature type="transmembrane region" description="Helical" evidence="1">
    <location>
        <begin position="30"/>
        <end position="49"/>
    </location>
</feature>
<feature type="transmembrane region" description="Helical" evidence="1">
    <location>
        <begin position="155"/>
        <end position="181"/>
    </location>
</feature>
<keyword evidence="1" id="KW-1133">Transmembrane helix</keyword>
<sequence>MSLLALGSYLILFIYYFIVIFRSKSFAIQCLVMFFGVYYIFPPIVYFLLVPNTDYLTMSGEIIFKSMDLDTPTIIYINLLCTIFLSLIHLLCSGKVYQSNRSEIDFFVNVDFCKIYRIVSLILLLVIGVNLYLIYRVGGFYNFYYGSDWYSRYSGGVIMIIIMNIKSLLPCFGVALSAILLKTPKYRIRSILMFILFLFLYVYGGSNRKFALICVFIYFSIAIDILNIKMARYVFISMIVALFFAFQALLLLRSSDFSIEAISSAFDTMGEVIIISEPIGTYSLILSLVGDIIRGDLGLGYFFDILKFPLLPFLSLLDFNQPNVARALGFHINGNENFTFFPTLILESIYNGGVFFSWLFLILYSLLCGFVFRKIQRASNLISVIYWVVIFNVCFIQLIRGYSSVIIAYYILLTVFFTPAYFYLRRDSGKKTT</sequence>
<keyword evidence="1" id="KW-0472">Membrane</keyword>
<dbReference type="EMBL" id="MCWU01000035">
    <property type="protein sequence ID" value="PMJ64138.1"/>
    <property type="molecule type" value="Genomic_DNA"/>
</dbReference>
<feature type="transmembrane region" description="Helical" evidence="1">
    <location>
        <begin position="210"/>
        <end position="226"/>
    </location>
</feature>
<keyword evidence="1" id="KW-0812">Transmembrane</keyword>
<feature type="transmembrane region" description="Helical" evidence="1">
    <location>
        <begin position="233"/>
        <end position="252"/>
    </location>
</feature>
<feature type="transmembrane region" description="Helical" evidence="1">
    <location>
        <begin position="384"/>
        <end position="400"/>
    </location>
</feature>
<feature type="transmembrane region" description="Helical" evidence="1">
    <location>
        <begin position="188"/>
        <end position="204"/>
    </location>
</feature>
<accession>A0A2N7F9M8</accession>
<gene>
    <name evidence="2" type="ORF">BCU17_03940</name>
</gene>
<evidence type="ECO:0000256" key="1">
    <source>
        <dbReference type="SAM" id="Phobius"/>
    </source>
</evidence>
<feature type="transmembrane region" description="Helical" evidence="1">
    <location>
        <begin position="349"/>
        <end position="372"/>
    </location>
</feature>
<dbReference type="Proteomes" id="UP000235330">
    <property type="component" value="Unassembled WGS sequence"/>
</dbReference>
<evidence type="ECO:0000313" key="2">
    <source>
        <dbReference type="EMBL" id="PMJ64138.1"/>
    </source>
</evidence>
<name>A0A2N7F9M8_VIBSP</name>
<feature type="transmembrane region" description="Helical" evidence="1">
    <location>
        <begin position="115"/>
        <end position="135"/>
    </location>
</feature>
<dbReference type="AlphaFoldDB" id="A0A2N7F9M8"/>
<feature type="transmembrane region" description="Helical" evidence="1">
    <location>
        <begin position="297"/>
        <end position="317"/>
    </location>
</feature>
<evidence type="ECO:0000313" key="3">
    <source>
        <dbReference type="Proteomes" id="UP000235330"/>
    </source>
</evidence>
<feature type="transmembrane region" description="Helical" evidence="1">
    <location>
        <begin position="406"/>
        <end position="424"/>
    </location>
</feature>
<comment type="caution">
    <text evidence="2">The sequence shown here is derived from an EMBL/GenBank/DDBJ whole genome shotgun (WGS) entry which is preliminary data.</text>
</comment>
<feature type="transmembrane region" description="Helical" evidence="1">
    <location>
        <begin position="74"/>
        <end position="94"/>
    </location>
</feature>
<feature type="transmembrane region" description="Helical" evidence="1">
    <location>
        <begin position="272"/>
        <end position="290"/>
    </location>
</feature>
<proteinExistence type="predicted"/>
<organism evidence="2 3">
    <name type="scientific">Vibrio splendidus</name>
    <dbReference type="NCBI Taxonomy" id="29497"/>
    <lineage>
        <taxon>Bacteria</taxon>
        <taxon>Pseudomonadati</taxon>
        <taxon>Pseudomonadota</taxon>
        <taxon>Gammaproteobacteria</taxon>
        <taxon>Vibrionales</taxon>
        <taxon>Vibrionaceae</taxon>
        <taxon>Vibrio</taxon>
    </lineage>
</organism>
<feature type="transmembrane region" description="Helical" evidence="1">
    <location>
        <begin position="6"/>
        <end position="23"/>
    </location>
</feature>
<reference evidence="3" key="1">
    <citation type="submission" date="2016-07" db="EMBL/GenBank/DDBJ databases">
        <title>Nontailed viruses are major unrecognized killers of bacteria in the ocean.</title>
        <authorList>
            <person name="Kauffman K."/>
            <person name="Hussain F."/>
            <person name="Yang J."/>
            <person name="Arevalo P."/>
            <person name="Brown J."/>
            <person name="Cutler M."/>
            <person name="Kelly L."/>
            <person name="Polz M.F."/>
        </authorList>
    </citation>
    <scope>NUCLEOTIDE SEQUENCE [LARGE SCALE GENOMIC DNA]</scope>
    <source>
        <strain evidence="3">10N.261.55.E11</strain>
    </source>
</reference>
<evidence type="ECO:0008006" key="4">
    <source>
        <dbReference type="Google" id="ProtNLM"/>
    </source>
</evidence>
<protein>
    <recommendedName>
        <fullName evidence="4">Oligosaccharide repeat unit polymerase</fullName>
    </recommendedName>
</protein>